<dbReference type="RefSeq" id="WP_064015322.1">
    <property type="nucleotide sequence ID" value="NZ_CP011387.1"/>
</dbReference>
<dbReference type="PANTHER" id="PTHR30055:SF178">
    <property type="entry name" value="POSSIBLE TRANSCRIPTIONAL REGULATORY PROTEIN"/>
    <property type="match status" value="1"/>
</dbReference>
<dbReference type="Pfam" id="PF00440">
    <property type="entry name" value="TetR_N"/>
    <property type="match status" value="1"/>
</dbReference>
<feature type="DNA-binding region" description="H-T-H motif" evidence="2">
    <location>
        <begin position="37"/>
        <end position="56"/>
    </location>
</feature>
<dbReference type="Proteomes" id="UP000077363">
    <property type="component" value="Chromosome"/>
</dbReference>
<dbReference type="InterPro" id="IPR009057">
    <property type="entry name" value="Homeodomain-like_sf"/>
</dbReference>
<dbReference type="InterPro" id="IPR050109">
    <property type="entry name" value="HTH-type_TetR-like_transc_reg"/>
</dbReference>
<dbReference type="PANTHER" id="PTHR30055">
    <property type="entry name" value="HTH-TYPE TRANSCRIPTIONAL REGULATOR RUTR"/>
    <property type="match status" value="1"/>
</dbReference>
<feature type="domain" description="HTH tetR-type" evidence="3">
    <location>
        <begin position="14"/>
        <end position="74"/>
    </location>
</feature>
<dbReference type="AlphaFoldDB" id="A0A172TB09"/>
<gene>
    <name evidence="4" type="ORF">SU48_11195</name>
</gene>
<dbReference type="Gene3D" id="1.10.357.10">
    <property type="entry name" value="Tetracycline Repressor, domain 2"/>
    <property type="match status" value="1"/>
</dbReference>
<reference evidence="4 5" key="1">
    <citation type="submission" date="2015-01" db="EMBL/GenBank/DDBJ databases">
        <title>Deinococcus puniceus/DY1/ whole genome sequencing.</title>
        <authorList>
            <person name="Kim M.K."/>
            <person name="Srinivasan S."/>
            <person name="Lee J.-J."/>
        </authorList>
    </citation>
    <scope>NUCLEOTIDE SEQUENCE [LARGE SCALE GENOMIC DNA]</scope>
    <source>
        <strain evidence="4 5">DY1</strain>
    </source>
</reference>
<proteinExistence type="predicted"/>
<evidence type="ECO:0000256" key="2">
    <source>
        <dbReference type="PROSITE-ProRule" id="PRU00335"/>
    </source>
</evidence>
<dbReference type="OrthoDB" id="9812993at2"/>
<organism evidence="4 5">
    <name type="scientific">Deinococcus puniceus</name>
    <dbReference type="NCBI Taxonomy" id="1182568"/>
    <lineage>
        <taxon>Bacteria</taxon>
        <taxon>Thermotogati</taxon>
        <taxon>Deinococcota</taxon>
        <taxon>Deinococci</taxon>
        <taxon>Deinococcales</taxon>
        <taxon>Deinococcaceae</taxon>
        <taxon>Deinococcus</taxon>
    </lineage>
</organism>
<accession>A0A172TB09</accession>
<dbReference type="GO" id="GO:0000976">
    <property type="term" value="F:transcription cis-regulatory region binding"/>
    <property type="evidence" value="ECO:0007669"/>
    <property type="project" value="TreeGrafter"/>
</dbReference>
<dbReference type="GO" id="GO:0003700">
    <property type="term" value="F:DNA-binding transcription factor activity"/>
    <property type="evidence" value="ECO:0007669"/>
    <property type="project" value="TreeGrafter"/>
</dbReference>
<dbReference type="InterPro" id="IPR001647">
    <property type="entry name" value="HTH_TetR"/>
</dbReference>
<evidence type="ECO:0000259" key="3">
    <source>
        <dbReference type="PROSITE" id="PS50977"/>
    </source>
</evidence>
<dbReference type="KEGG" id="dpu:SU48_11195"/>
<dbReference type="Pfam" id="PF17929">
    <property type="entry name" value="TetR_C_34"/>
    <property type="match status" value="1"/>
</dbReference>
<keyword evidence="5" id="KW-1185">Reference proteome</keyword>
<dbReference type="EMBL" id="CP011387">
    <property type="protein sequence ID" value="ANE44235.1"/>
    <property type="molecule type" value="Genomic_DNA"/>
</dbReference>
<dbReference type="InterPro" id="IPR041483">
    <property type="entry name" value="TetR_C_34"/>
</dbReference>
<dbReference type="SUPFAM" id="SSF46689">
    <property type="entry name" value="Homeodomain-like"/>
    <property type="match status" value="1"/>
</dbReference>
<evidence type="ECO:0000313" key="5">
    <source>
        <dbReference type="Proteomes" id="UP000077363"/>
    </source>
</evidence>
<dbReference type="STRING" id="1182568.SU48_11195"/>
<dbReference type="PATRIC" id="fig|1182568.3.peg.2322"/>
<protein>
    <recommendedName>
        <fullName evidence="3">HTH tetR-type domain-containing protein</fullName>
    </recommendedName>
</protein>
<sequence>MVTLARARSDSAKEARRADILHQTLTLWQTHRYEDVTLQAVAGRVGLTKPALYGYFPTKETLFLALYEELLGAWLHALTRHLRLGGTHTPASLAALVCTLLAEHAALTRLIPHLAGLLERNISQDRARAHKGWLLGQLQPLAPLLEGALPGLPPGASLPLLTYTQALVAGLYPMSDPAPAVQAALQDPELTPLCVQFGPALQEALTALYTGLSVRTEQYK</sequence>
<name>A0A172TB09_9DEIO</name>
<evidence type="ECO:0000313" key="4">
    <source>
        <dbReference type="EMBL" id="ANE44235.1"/>
    </source>
</evidence>
<evidence type="ECO:0000256" key="1">
    <source>
        <dbReference type="ARBA" id="ARBA00023125"/>
    </source>
</evidence>
<keyword evidence="1 2" id="KW-0238">DNA-binding</keyword>
<dbReference type="PROSITE" id="PS50977">
    <property type="entry name" value="HTH_TETR_2"/>
    <property type="match status" value="1"/>
</dbReference>